<feature type="transmembrane region" description="Helical" evidence="6">
    <location>
        <begin position="235"/>
        <end position="257"/>
    </location>
</feature>
<feature type="transmembrane region" description="Helical" evidence="6">
    <location>
        <begin position="364"/>
        <end position="384"/>
    </location>
</feature>
<dbReference type="FunFam" id="1.20.1250.20:FF:000034">
    <property type="entry name" value="MFS general substrate transporter"/>
    <property type="match status" value="1"/>
</dbReference>
<name>A0A9W4IBM7_9EURO</name>
<dbReference type="Proteomes" id="UP001152649">
    <property type="component" value="Unassembled WGS sequence"/>
</dbReference>
<feature type="domain" description="Major facilitator superfamily (MFS) profile" evidence="7">
    <location>
        <begin position="76"/>
        <end position="485"/>
    </location>
</feature>
<evidence type="ECO:0000256" key="4">
    <source>
        <dbReference type="ARBA" id="ARBA00022989"/>
    </source>
</evidence>
<dbReference type="OrthoDB" id="5423111at2759"/>
<feature type="transmembrane region" description="Helical" evidence="6">
    <location>
        <begin position="203"/>
        <end position="223"/>
    </location>
</feature>
<dbReference type="PANTHER" id="PTHR43791:SF18">
    <property type="entry name" value="NICOTINIC ACID TRANSPORTER TNA1, PUTATIVE (AFU_ORTHOLOGUE AFUA_3G03820)-RELATED"/>
    <property type="match status" value="1"/>
</dbReference>
<dbReference type="Pfam" id="PF07690">
    <property type="entry name" value="MFS_1"/>
    <property type="match status" value="1"/>
</dbReference>
<dbReference type="InterPro" id="IPR011701">
    <property type="entry name" value="MFS"/>
</dbReference>
<evidence type="ECO:0000256" key="5">
    <source>
        <dbReference type="ARBA" id="ARBA00023136"/>
    </source>
</evidence>
<feature type="transmembrane region" description="Helical" evidence="6">
    <location>
        <begin position="390"/>
        <end position="415"/>
    </location>
</feature>
<feature type="transmembrane region" description="Helical" evidence="6">
    <location>
        <begin position="172"/>
        <end position="191"/>
    </location>
</feature>
<keyword evidence="4 6" id="KW-1133">Transmembrane helix</keyword>
<proteinExistence type="predicted"/>
<keyword evidence="3 6" id="KW-0812">Transmembrane</keyword>
<comment type="caution">
    <text evidence="8">The sequence shown here is derived from an EMBL/GenBank/DDBJ whole genome shotgun (WGS) entry which is preliminary data.</text>
</comment>
<evidence type="ECO:0000259" key="7">
    <source>
        <dbReference type="PROSITE" id="PS50850"/>
    </source>
</evidence>
<dbReference type="PROSITE" id="PS50850">
    <property type="entry name" value="MFS"/>
    <property type="match status" value="1"/>
</dbReference>
<keyword evidence="5 6" id="KW-0472">Membrane</keyword>
<dbReference type="GO" id="GO:0016020">
    <property type="term" value="C:membrane"/>
    <property type="evidence" value="ECO:0007669"/>
    <property type="project" value="UniProtKB-SubCell"/>
</dbReference>
<dbReference type="InterPro" id="IPR020846">
    <property type="entry name" value="MFS_dom"/>
</dbReference>
<reference evidence="8" key="1">
    <citation type="submission" date="2021-07" db="EMBL/GenBank/DDBJ databases">
        <authorList>
            <person name="Branca A.L. A."/>
        </authorList>
    </citation>
    <scope>NUCLEOTIDE SEQUENCE</scope>
</reference>
<evidence type="ECO:0000313" key="9">
    <source>
        <dbReference type="Proteomes" id="UP001152649"/>
    </source>
</evidence>
<dbReference type="Gene3D" id="1.20.1250.20">
    <property type="entry name" value="MFS general substrate transporter like domains"/>
    <property type="match status" value="2"/>
</dbReference>
<dbReference type="CDD" id="cd17327">
    <property type="entry name" value="MFS_FEN2_like"/>
    <property type="match status" value="1"/>
</dbReference>
<dbReference type="FunFam" id="1.20.1250.20:FF:000068">
    <property type="entry name" value="MFS general substrate transporter"/>
    <property type="match status" value="1"/>
</dbReference>
<evidence type="ECO:0000313" key="8">
    <source>
        <dbReference type="EMBL" id="CAG8251066.1"/>
    </source>
</evidence>
<gene>
    <name evidence="8" type="ORF">PSALAMII_LOCUS714</name>
</gene>
<dbReference type="SUPFAM" id="SSF103473">
    <property type="entry name" value="MFS general substrate transporter"/>
    <property type="match status" value="1"/>
</dbReference>
<dbReference type="PANTHER" id="PTHR43791">
    <property type="entry name" value="PERMEASE-RELATED"/>
    <property type="match status" value="1"/>
</dbReference>
<keyword evidence="9" id="KW-1185">Reference proteome</keyword>
<feature type="transmembrane region" description="Helical" evidence="6">
    <location>
        <begin position="457"/>
        <end position="478"/>
    </location>
</feature>
<feature type="transmembrane region" description="Helical" evidence="6">
    <location>
        <begin position="427"/>
        <end position="445"/>
    </location>
</feature>
<dbReference type="InterPro" id="IPR036259">
    <property type="entry name" value="MFS_trans_sf"/>
</dbReference>
<evidence type="ECO:0000256" key="6">
    <source>
        <dbReference type="SAM" id="Phobius"/>
    </source>
</evidence>
<dbReference type="EMBL" id="CAJVPG010000022">
    <property type="protein sequence ID" value="CAG8251066.1"/>
    <property type="molecule type" value="Genomic_DNA"/>
</dbReference>
<dbReference type="AlphaFoldDB" id="A0A9W4IBM7"/>
<organism evidence="8 9">
    <name type="scientific">Penicillium salamii</name>
    <dbReference type="NCBI Taxonomy" id="1612424"/>
    <lineage>
        <taxon>Eukaryota</taxon>
        <taxon>Fungi</taxon>
        <taxon>Dikarya</taxon>
        <taxon>Ascomycota</taxon>
        <taxon>Pezizomycotina</taxon>
        <taxon>Eurotiomycetes</taxon>
        <taxon>Eurotiomycetidae</taxon>
        <taxon>Eurotiales</taxon>
        <taxon>Aspergillaceae</taxon>
        <taxon>Penicillium</taxon>
    </lineage>
</organism>
<sequence>MNSVTFFFSSFNMAETKAVKEKPSTRQFEDVIEKSPYSAESKMNGISADAEGSSLGPPSFEDVDEAAVLRKMDIRLIPMLSMLYLLAFLDRGNIGNAKIEGLVDDLHMTGPQYNWTLTVFFFTYCVFELPSNLLLKKLRPSRWLPLIMVAWGIVMTLMGVVKDYGGLLATRLFLGVAEAGLYPGVAYYITLWYPRHRAQFRQAMFFSAASVAGAFSGLLAYAIAKMDGVGGYAGWRWIFILEGLLTVLVALVAPFAIHDSPETATFLTEKERQFVIHSLRIQNSSDSHEMVVKDDKFQWRYVYDAFTDWQIWLGLFMYWGITCPLYGISLFLPSIIKDLGYKSSTAQLLTATWVSDRRKQRSPFILFFMGMIAIGFIICLASTGRGVPGVMYFGIFVAVVGIYPAFPGNVTWLSVNMAGDYKRAAGMAIYIGIGNLAGAMSSNFYRAQDAPNYILGHSLELAFVVVGMIAAVVLRLAYQRINKKRDAMDPSEYPSDPDSLGDRSPLFRYML</sequence>
<keyword evidence="2" id="KW-0813">Transport</keyword>
<evidence type="ECO:0000256" key="3">
    <source>
        <dbReference type="ARBA" id="ARBA00022692"/>
    </source>
</evidence>
<protein>
    <recommendedName>
        <fullName evidence="7">Major facilitator superfamily (MFS) profile domain-containing protein</fullName>
    </recommendedName>
</protein>
<feature type="transmembrane region" description="Helical" evidence="6">
    <location>
        <begin position="142"/>
        <end position="160"/>
    </location>
</feature>
<accession>A0A9W4IBM7</accession>
<evidence type="ECO:0000256" key="2">
    <source>
        <dbReference type="ARBA" id="ARBA00022448"/>
    </source>
</evidence>
<comment type="subcellular location">
    <subcellularLocation>
        <location evidence="1">Membrane</location>
        <topology evidence="1">Multi-pass membrane protein</topology>
    </subcellularLocation>
</comment>
<evidence type="ECO:0000256" key="1">
    <source>
        <dbReference type="ARBA" id="ARBA00004141"/>
    </source>
</evidence>
<dbReference type="GO" id="GO:0022857">
    <property type="term" value="F:transmembrane transporter activity"/>
    <property type="evidence" value="ECO:0007669"/>
    <property type="project" value="InterPro"/>
</dbReference>